<dbReference type="AlphaFoldDB" id="A0A2W4Y3E9"/>
<feature type="non-terminal residue" evidence="1">
    <location>
        <position position="92"/>
    </location>
</feature>
<organism evidence="1 2">
    <name type="scientific">Phormidesmis priestleyi</name>
    <dbReference type="NCBI Taxonomy" id="268141"/>
    <lineage>
        <taxon>Bacteria</taxon>
        <taxon>Bacillati</taxon>
        <taxon>Cyanobacteriota</taxon>
        <taxon>Cyanophyceae</taxon>
        <taxon>Leptolyngbyales</taxon>
        <taxon>Leptolyngbyaceae</taxon>
        <taxon>Phormidesmis</taxon>
    </lineage>
</organism>
<dbReference type="EMBL" id="QBMP01000439">
    <property type="protein sequence ID" value="PZO42001.1"/>
    <property type="molecule type" value="Genomic_DNA"/>
</dbReference>
<reference evidence="2" key="1">
    <citation type="submission" date="2018-04" db="EMBL/GenBank/DDBJ databases">
        <authorList>
            <person name="Cornet L."/>
        </authorList>
    </citation>
    <scope>NUCLEOTIDE SEQUENCE [LARGE SCALE GENOMIC DNA]</scope>
</reference>
<reference evidence="1 2" key="2">
    <citation type="submission" date="2018-06" db="EMBL/GenBank/DDBJ databases">
        <title>Metagenomic assembly of (sub)arctic Cyanobacteria and their associated microbiome from non-axenic cultures.</title>
        <authorList>
            <person name="Baurain D."/>
        </authorList>
    </citation>
    <scope>NUCLEOTIDE SEQUENCE [LARGE SCALE GENOMIC DNA]</scope>
    <source>
        <strain evidence="1">ULC027bin1</strain>
    </source>
</reference>
<name>A0A2W4Y3E9_9CYAN</name>
<protein>
    <submittedName>
        <fullName evidence="1">ISAs1 family transposase</fullName>
    </submittedName>
</protein>
<sequence>MLLTLDYKQYSAALARCFAVEPLPGETLAMDGKQLRGSYQIETNNPESPPHPAILLVSAYIVERGLILEPHQVDSKTNEIKALPEFIEQLAL</sequence>
<evidence type="ECO:0000313" key="1">
    <source>
        <dbReference type="EMBL" id="PZO42001.1"/>
    </source>
</evidence>
<accession>A0A2W4Y3E9</accession>
<evidence type="ECO:0000313" key="2">
    <source>
        <dbReference type="Proteomes" id="UP000249794"/>
    </source>
</evidence>
<proteinExistence type="predicted"/>
<comment type="caution">
    <text evidence="1">The sequence shown here is derived from an EMBL/GenBank/DDBJ whole genome shotgun (WGS) entry which is preliminary data.</text>
</comment>
<dbReference type="Proteomes" id="UP000249794">
    <property type="component" value="Unassembled WGS sequence"/>
</dbReference>
<gene>
    <name evidence="1" type="ORF">DCF15_23135</name>
</gene>